<dbReference type="Proteomes" id="UP000076512">
    <property type="component" value="Unassembled WGS sequence"/>
</dbReference>
<gene>
    <name evidence="2" type="ORF">AWN90_23350</name>
</gene>
<sequence length="150" mass="15643">MSDPFSRSGPHWIMFANGCRMIKMIVATAAVSVFLGCVAAVVTIAIAVFGTRVTFDGDLAFVWPTPQPLIDTATGVFSLRLADTVVGASIPPGSGLQLSGTSGGTKPEIVPTPPGVRPGDRVVCHVRATFNFNHDAAYGPQARITDCRAG</sequence>
<comment type="caution">
    <text evidence="2">The sequence shown here is derived from an EMBL/GenBank/DDBJ whole genome shotgun (WGS) entry which is preliminary data.</text>
</comment>
<name>A0A164P0G0_9NOCA</name>
<keyword evidence="1" id="KW-1133">Transmembrane helix</keyword>
<organism evidence="2 3">
    <name type="scientific">Nocardia terpenica</name>
    <dbReference type="NCBI Taxonomy" id="455432"/>
    <lineage>
        <taxon>Bacteria</taxon>
        <taxon>Bacillati</taxon>
        <taxon>Actinomycetota</taxon>
        <taxon>Actinomycetes</taxon>
        <taxon>Mycobacteriales</taxon>
        <taxon>Nocardiaceae</taxon>
        <taxon>Nocardia</taxon>
    </lineage>
</organism>
<reference evidence="2 3" key="1">
    <citation type="submission" date="2016-04" db="EMBL/GenBank/DDBJ databases">
        <authorList>
            <person name="Evans L.H."/>
            <person name="Alamgir A."/>
            <person name="Owens N."/>
            <person name="Weber N.D."/>
            <person name="Virtaneva K."/>
            <person name="Barbian K."/>
            <person name="Babar A."/>
            <person name="Rosenke K."/>
        </authorList>
    </citation>
    <scope>NUCLEOTIDE SEQUENCE [LARGE SCALE GENOMIC DNA]</scope>
    <source>
        <strain evidence="2 3">IFM 0406</strain>
    </source>
</reference>
<dbReference type="AlphaFoldDB" id="A0A164P0G0"/>
<keyword evidence="1" id="KW-0472">Membrane</keyword>
<evidence type="ECO:0000256" key="1">
    <source>
        <dbReference type="SAM" id="Phobius"/>
    </source>
</evidence>
<keyword evidence="1" id="KW-0812">Transmembrane</keyword>
<accession>A0A164P0G0</accession>
<keyword evidence="3" id="KW-1185">Reference proteome</keyword>
<proteinExistence type="predicted"/>
<evidence type="ECO:0000313" key="3">
    <source>
        <dbReference type="Proteomes" id="UP000076512"/>
    </source>
</evidence>
<dbReference type="EMBL" id="LWGR01000004">
    <property type="protein sequence ID" value="KZM74950.1"/>
    <property type="molecule type" value="Genomic_DNA"/>
</dbReference>
<dbReference type="STRING" id="455432.AWN90_23350"/>
<feature type="transmembrane region" description="Helical" evidence="1">
    <location>
        <begin position="21"/>
        <end position="49"/>
    </location>
</feature>
<evidence type="ECO:0000313" key="2">
    <source>
        <dbReference type="EMBL" id="KZM74950.1"/>
    </source>
</evidence>
<protein>
    <submittedName>
        <fullName evidence="2">Uncharacterized protein</fullName>
    </submittedName>
</protein>